<evidence type="ECO:0000256" key="6">
    <source>
        <dbReference type="SAM" id="MobiDB-lite"/>
    </source>
</evidence>
<keyword evidence="7" id="KW-1133">Transmembrane helix</keyword>
<proteinExistence type="predicted"/>
<comment type="caution">
    <text evidence="9">The sequence shown here is derived from an EMBL/GenBank/DDBJ whole genome shotgun (WGS) entry which is preliminary data.</text>
</comment>
<feature type="region of interest" description="Disordered" evidence="6">
    <location>
        <begin position="1"/>
        <end position="50"/>
    </location>
</feature>
<dbReference type="Pfam" id="PF00746">
    <property type="entry name" value="Gram_pos_anchor"/>
    <property type="match status" value="1"/>
</dbReference>
<evidence type="ECO:0000256" key="5">
    <source>
        <dbReference type="ARBA" id="ARBA00023088"/>
    </source>
</evidence>
<comment type="subcellular location">
    <subcellularLocation>
        <location evidence="1">Secreted</location>
        <location evidence="1">Cell wall</location>
        <topology evidence="1">Peptidoglycan-anchor</topology>
    </subcellularLocation>
</comment>
<evidence type="ECO:0000256" key="2">
    <source>
        <dbReference type="ARBA" id="ARBA00022512"/>
    </source>
</evidence>
<protein>
    <recommendedName>
        <fullName evidence="8">Gram-positive cocci surface proteins LPxTG domain-containing protein</fullName>
    </recommendedName>
</protein>
<dbReference type="Proteomes" id="UP000221020">
    <property type="component" value="Unassembled WGS sequence"/>
</dbReference>
<name>A0AA91V9M0_9BACI</name>
<evidence type="ECO:0000256" key="4">
    <source>
        <dbReference type="ARBA" id="ARBA00022729"/>
    </source>
</evidence>
<organism evidence="9 10">
    <name type="scientific">Bacillus pseudomycoides</name>
    <dbReference type="NCBI Taxonomy" id="64104"/>
    <lineage>
        <taxon>Bacteria</taxon>
        <taxon>Bacillati</taxon>
        <taxon>Bacillota</taxon>
        <taxon>Bacilli</taxon>
        <taxon>Bacillales</taxon>
        <taxon>Bacillaceae</taxon>
        <taxon>Bacillus</taxon>
        <taxon>Bacillus cereus group</taxon>
    </lineage>
</organism>
<sequence>MKPKNPRTTSSESQDKTNQESLRVMKPGKSETMDSAQSQKELPKTGQRTPLEPYMGAVLVMMSFGLLVLGKKRQQ</sequence>
<evidence type="ECO:0000259" key="8">
    <source>
        <dbReference type="Pfam" id="PF00746"/>
    </source>
</evidence>
<dbReference type="NCBIfam" id="TIGR01167">
    <property type="entry name" value="LPXTG_anchor"/>
    <property type="match status" value="1"/>
</dbReference>
<dbReference type="AlphaFoldDB" id="A0AA91V9M0"/>
<feature type="domain" description="Gram-positive cocci surface proteins LPxTG" evidence="8">
    <location>
        <begin position="35"/>
        <end position="73"/>
    </location>
</feature>
<accession>A0AA91V9M0</accession>
<reference evidence="9 10" key="1">
    <citation type="submission" date="2017-09" db="EMBL/GenBank/DDBJ databases">
        <title>Large-scale bioinformatics analysis of Bacillus genomes uncovers conserved roles of natural products in bacterial physiology.</title>
        <authorList>
            <consortium name="Agbiome Team Llc"/>
            <person name="Bleich R.M."/>
            <person name="Grubbs K.J."/>
            <person name="Santa Maria K.C."/>
            <person name="Allen S.E."/>
            <person name="Farag S."/>
            <person name="Shank E.A."/>
            <person name="Bowers A."/>
        </authorList>
    </citation>
    <scope>NUCLEOTIDE SEQUENCE [LARGE SCALE GENOMIC DNA]</scope>
    <source>
        <strain evidence="9 10">AFS092012</strain>
    </source>
</reference>
<feature type="compositionally biased region" description="Polar residues" evidence="6">
    <location>
        <begin position="1"/>
        <end position="12"/>
    </location>
</feature>
<evidence type="ECO:0000313" key="9">
    <source>
        <dbReference type="EMBL" id="PED81151.1"/>
    </source>
</evidence>
<gene>
    <name evidence="9" type="ORF">CON65_18790</name>
</gene>
<evidence type="ECO:0000256" key="7">
    <source>
        <dbReference type="SAM" id="Phobius"/>
    </source>
</evidence>
<dbReference type="InterPro" id="IPR019931">
    <property type="entry name" value="LPXTG_anchor"/>
</dbReference>
<evidence type="ECO:0000313" key="10">
    <source>
        <dbReference type="Proteomes" id="UP000221020"/>
    </source>
</evidence>
<evidence type="ECO:0000256" key="1">
    <source>
        <dbReference type="ARBA" id="ARBA00004168"/>
    </source>
</evidence>
<evidence type="ECO:0000256" key="3">
    <source>
        <dbReference type="ARBA" id="ARBA00022525"/>
    </source>
</evidence>
<keyword evidence="2" id="KW-0134">Cell wall</keyword>
<keyword evidence="3" id="KW-0964">Secreted</keyword>
<keyword evidence="4" id="KW-0732">Signal</keyword>
<keyword evidence="5" id="KW-0572">Peptidoglycan-anchor</keyword>
<feature type="transmembrane region" description="Helical" evidence="7">
    <location>
        <begin position="53"/>
        <end position="70"/>
    </location>
</feature>
<dbReference type="EMBL" id="NVOR01000076">
    <property type="protein sequence ID" value="PED81151.1"/>
    <property type="molecule type" value="Genomic_DNA"/>
</dbReference>
<keyword evidence="7" id="KW-0472">Membrane</keyword>
<keyword evidence="7" id="KW-0812">Transmembrane</keyword>